<keyword evidence="11" id="KW-1185">Reference proteome</keyword>
<keyword evidence="9" id="KW-0812">Transmembrane</keyword>
<keyword evidence="5" id="KW-0560">Oxidoreductase</keyword>
<dbReference type="PRINTS" id="PR00463">
    <property type="entry name" value="EP450I"/>
</dbReference>
<evidence type="ECO:0000256" key="1">
    <source>
        <dbReference type="ARBA" id="ARBA00001971"/>
    </source>
</evidence>
<dbReference type="InterPro" id="IPR001128">
    <property type="entry name" value="Cyt_P450"/>
</dbReference>
<evidence type="ECO:0000256" key="3">
    <source>
        <dbReference type="ARBA" id="ARBA00022617"/>
    </source>
</evidence>
<dbReference type="GO" id="GO:0004497">
    <property type="term" value="F:monooxygenase activity"/>
    <property type="evidence" value="ECO:0007669"/>
    <property type="project" value="UniProtKB-KW"/>
</dbReference>
<sequence>MDFLSNPYLFGALFASLTLLILQFLLKNNKKYHPVAGTVFNQLMNFNTLHHYMTDLARKYKTYRILNLFRNEVYTAEPNNVEYILKTNFDNYGKGLYNYLNLKDLLGDGIFTVDGEKWREQRKISSHEFSTKMLRDFSTLIFRKNAAKVANIVSEAAISNTKLEIQDLFMKSTLDSIFKVAFGTELDSMCGTNEEGKNFANAFDSASASTLYRYVDVFWKIKKFLNIGSEAELKKNTQILNEFVIKLINIRIHQMKNSKGDSIRKSGDILSRFLQVKEYDTTYLRDIIINFVIAGKDTTAATLSWFVYMLCKYPTVQEKVAEEVREATNTKTISSYTEFVSRVTDEAIEKMNYLYAALTETLRLYPAVPVDAKICFSDDTLPDGYSVKKGDMVCYQPYAMGRMKFIWGDDAEEFRPERWLDENGVFQPESPFKFTAFQAGPRICLGKEFAYRQMKIFSAVLLGCFRFKLNDEKKNVTYKTMINFHIDGGLEIKALHRD</sequence>
<dbReference type="PRINTS" id="PR00385">
    <property type="entry name" value="P450"/>
</dbReference>
<organism evidence="10 11">
    <name type="scientific">Vicia faba</name>
    <name type="common">Broad bean</name>
    <name type="synonym">Faba vulgaris</name>
    <dbReference type="NCBI Taxonomy" id="3906"/>
    <lineage>
        <taxon>Eukaryota</taxon>
        <taxon>Viridiplantae</taxon>
        <taxon>Streptophyta</taxon>
        <taxon>Embryophyta</taxon>
        <taxon>Tracheophyta</taxon>
        <taxon>Spermatophyta</taxon>
        <taxon>Magnoliopsida</taxon>
        <taxon>eudicotyledons</taxon>
        <taxon>Gunneridae</taxon>
        <taxon>Pentapetalae</taxon>
        <taxon>rosids</taxon>
        <taxon>fabids</taxon>
        <taxon>Fabales</taxon>
        <taxon>Fabaceae</taxon>
        <taxon>Papilionoideae</taxon>
        <taxon>50 kb inversion clade</taxon>
        <taxon>NPAAA clade</taxon>
        <taxon>Hologalegina</taxon>
        <taxon>IRL clade</taxon>
        <taxon>Fabeae</taxon>
        <taxon>Vicia</taxon>
    </lineage>
</organism>
<dbReference type="GO" id="GO:0016705">
    <property type="term" value="F:oxidoreductase activity, acting on paired donors, with incorporation or reduction of molecular oxygen"/>
    <property type="evidence" value="ECO:0007669"/>
    <property type="project" value="InterPro"/>
</dbReference>
<name>A0AAV1AAF3_VICFA</name>
<keyword evidence="9" id="KW-1133">Transmembrane helix</keyword>
<evidence type="ECO:0000256" key="4">
    <source>
        <dbReference type="ARBA" id="ARBA00022723"/>
    </source>
</evidence>
<evidence type="ECO:0000313" key="11">
    <source>
        <dbReference type="Proteomes" id="UP001157006"/>
    </source>
</evidence>
<dbReference type="PANTHER" id="PTHR24296">
    <property type="entry name" value="CYTOCHROME P450"/>
    <property type="match status" value="1"/>
</dbReference>
<evidence type="ECO:0000256" key="2">
    <source>
        <dbReference type="ARBA" id="ARBA00010617"/>
    </source>
</evidence>
<keyword evidence="4 8" id="KW-0479">Metal-binding</keyword>
<keyword evidence="9" id="KW-0472">Membrane</keyword>
<reference evidence="10 11" key="1">
    <citation type="submission" date="2023-01" db="EMBL/GenBank/DDBJ databases">
        <authorList>
            <person name="Kreplak J."/>
        </authorList>
    </citation>
    <scope>NUCLEOTIDE SEQUENCE [LARGE SCALE GENOMIC DNA]</scope>
</reference>
<evidence type="ECO:0000313" key="10">
    <source>
        <dbReference type="EMBL" id="CAI8607381.1"/>
    </source>
</evidence>
<dbReference type="SUPFAM" id="SSF48264">
    <property type="entry name" value="Cytochrome P450"/>
    <property type="match status" value="1"/>
</dbReference>
<dbReference type="CDD" id="cd11064">
    <property type="entry name" value="CYP86A"/>
    <property type="match status" value="1"/>
</dbReference>
<evidence type="ECO:0000256" key="8">
    <source>
        <dbReference type="PIRSR" id="PIRSR602401-1"/>
    </source>
</evidence>
<evidence type="ECO:0000256" key="5">
    <source>
        <dbReference type="ARBA" id="ARBA00023002"/>
    </source>
</evidence>
<dbReference type="InterPro" id="IPR036396">
    <property type="entry name" value="Cyt_P450_sf"/>
</dbReference>
<comment type="similarity">
    <text evidence="2">Belongs to the cytochrome P450 family.</text>
</comment>
<protein>
    <submittedName>
        <fullName evidence="10">Uncharacterized protein</fullName>
    </submittedName>
</protein>
<dbReference type="GO" id="GO:0020037">
    <property type="term" value="F:heme binding"/>
    <property type="evidence" value="ECO:0007669"/>
    <property type="project" value="InterPro"/>
</dbReference>
<dbReference type="Gene3D" id="1.10.630.10">
    <property type="entry name" value="Cytochrome P450"/>
    <property type="match status" value="1"/>
</dbReference>
<dbReference type="GO" id="GO:0005506">
    <property type="term" value="F:iron ion binding"/>
    <property type="evidence" value="ECO:0007669"/>
    <property type="project" value="InterPro"/>
</dbReference>
<evidence type="ECO:0000256" key="7">
    <source>
        <dbReference type="ARBA" id="ARBA00023033"/>
    </source>
</evidence>
<keyword evidence="6 8" id="KW-0408">Iron</keyword>
<evidence type="ECO:0000256" key="9">
    <source>
        <dbReference type="SAM" id="Phobius"/>
    </source>
</evidence>
<keyword evidence="3 8" id="KW-0349">Heme</keyword>
<dbReference type="InterPro" id="IPR002401">
    <property type="entry name" value="Cyt_P450_E_grp-I"/>
</dbReference>
<feature type="binding site" description="axial binding residue" evidence="8">
    <location>
        <position position="444"/>
    </location>
    <ligand>
        <name>heme</name>
        <dbReference type="ChEBI" id="CHEBI:30413"/>
    </ligand>
    <ligandPart>
        <name>Fe</name>
        <dbReference type="ChEBI" id="CHEBI:18248"/>
    </ligandPart>
</feature>
<comment type="cofactor">
    <cofactor evidence="1 8">
        <name>heme</name>
        <dbReference type="ChEBI" id="CHEBI:30413"/>
    </cofactor>
</comment>
<dbReference type="Proteomes" id="UP001157006">
    <property type="component" value="Chromosome 4"/>
</dbReference>
<feature type="transmembrane region" description="Helical" evidence="9">
    <location>
        <begin position="6"/>
        <end position="26"/>
    </location>
</feature>
<dbReference type="Pfam" id="PF00067">
    <property type="entry name" value="p450"/>
    <property type="match status" value="1"/>
</dbReference>
<keyword evidence="7" id="KW-0503">Monooxygenase</keyword>
<dbReference type="AlphaFoldDB" id="A0AAV1AAF3"/>
<evidence type="ECO:0000256" key="6">
    <source>
        <dbReference type="ARBA" id="ARBA00023004"/>
    </source>
</evidence>
<gene>
    <name evidence="10" type="ORF">VFH_IV035520</name>
</gene>
<accession>A0AAV1AAF3</accession>
<dbReference type="EMBL" id="OX451739">
    <property type="protein sequence ID" value="CAI8607381.1"/>
    <property type="molecule type" value="Genomic_DNA"/>
</dbReference>
<proteinExistence type="inferred from homology"/>